<dbReference type="EMBL" id="LJYW01000001">
    <property type="protein sequence ID" value="KPL53902.1"/>
    <property type="molecule type" value="Genomic_DNA"/>
</dbReference>
<comment type="caution">
    <text evidence="2">The sequence shown here is derived from an EMBL/GenBank/DDBJ whole genome shotgun (WGS) entry which is preliminary data.</text>
</comment>
<reference evidence="2 3" key="1">
    <citation type="submission" date="2015-09" db="EMBL/GenBank/DDBJ databases">
        <authorList>
            <person name="Jackson K.R."/>
            <person name="Lunt B.L."/>
            <person name="Fisher J.N.B."/>
            <person name="Gardner A.V."/>
            <person name="Bailey M.E."/>
            <person name="Deus L.M."/>
            <person name="Earl A.S."/>
            <person name="Gibby P.D."/>
            <person name="Hartmann K.A."/>
            <person name="Liu J.E."/>
            <person name="Manci A.M."/>
            <person name="Nielsen D.A."/>
            <person name="Solomon M.B."/>
            <person name="Breakwell D.P."/>
            <person name="Burnett S.H."/>
            <person name="Grose J.H."/>
        </authorList>
    </citation>
    <scope>NUCLEOTIDE SEQUENCE [LARGE SCALE GENOMIC DNA]</scope>
    <source>
        <strain evidence="2 3">16</strain>
    </source>
</reference>
<proteinExistence type="predicted"/>
<dbReference type="Proteomes" id="UP000048984">
    <property type="component" value="Unassembled WGS sequence"/>
</dbReference>
<reference evidence="2 3" key="2">
    <citation type="submission" date="2015-10" db="EMBL/GenBank/DDBJ databases">
        <title>Draft Genome Sequence of Prosthecomicrobium hirschii ATCC 27832.</title>
        <authorList>
            <person name="Daniel J."/>
            <person name="Givan S.A."/>
            <person name="Brun Y.V."/>
            <person name="Brown P.J."/>
        </authorList>
    </citation>
    <scope>NUCLEOTIDE SEQUENCE [LARGE SCALE GENOMIC DNA]</scope>
    <source>
        <strain evidence="2 3">16</strain>
    </source>
</reference>
<gene>
    <name evidence="2" type="ORF">ABB55_18190</name>
</gene>
<dbReference type="Gene3D" id="3.40.50.12780">
    <property type="entry name" value="N-terminal domain of ligase-like"/>
    <property type="match status" value="1"/>
</dbReference>
<dbReference type="SUPFAM" id="SSF56801">
    <property type="entry name" value="Acetyl-CoA synthetase-like"/>
    <property type="match status" value="1"/>
</dbReference>
<dbReference type="InterPro" id="IPR042099">
    <property type="entry name" value="ANL_N_sf"/>
</dbReference>
<accession>A0A0P6W9J6</accession>
<keyword evidence="3" id="KW-1185">Reference proteome</keyword>
<organism evidence="2 3">
    <name type="scientific">Prosthecodimorpha hirschii</name>
    <dbReference type="NCBI Taxonomy" id="665126"/>
    <lineage>
        <taxon>Bacteria</taxon>
        <taxon>Pseudomonadati</taxon>
        <taxon>Pseudomonadota</taxon>
        <taxon>Alphaproteobacteria</taxon>
        <taxon>Hyphomicrobiales</taxon>
        <taxon>Ancalomicrobiaceae</taxon>
        <taxon>Prosthecodimorpha</taxon>
    </lineage>
</organism>
<dbReference type="Pfam" id="PF00501">
    <property type="entry name" value="AMP-binding"/>
    <property type="match status" value="1"/>
</dbReference>
<evidence type="ECO:0000313" key="2">
    <source>
        <dbReference type="EMBL" id="KPL53902.1"/>
    </source>
</evidence>
<sequence length="294" mass="30298">MRERIAAALARWRLRRLFARIAAHPDRTLVDRFAILADRWHDRIAFASPSGAPPAGRITWGALFAASQRVTRWAGQQGLGRGTRVGLLASDPAATAILALGLMRAGVVPVLYDTAAAGPDLAAAIDQTAPGLLVVGADAAAGFEAAVSDLTHFCPVWRLGPDPGNYPGLDEALAALSDRPLTPRDLPRLSIDDPAILLAGIDAVILTHGALRAGIEGAALTAGAATGIAMVSDADGSARDQTERKGPASPLCLLGSLATLFSGATVAGAAQRNAMALGRAVVRIAGDFVDRQTT</sequence>
<dbReference type="STRING" id="665126.ABB55_18190"/>
<evidence type="ECO:0000313" key="3">
    <source>
        <dbReference type="Proteomes" id="UP000048984"/>
    </source>
</evidence>
<name>A0A0P6W9J6_9HYPH</name>
<dbReference type="InterPro" id="IPR000873">
    <property type="entry name" value="AMP-dep_synth/lig_dom"/>
</dbReference>
<protein>
    <recommendedName>
        <fullName evidence="1">AMP-dependent synthetase/ligase domain-containing protein</fullName>
    </recommendedName>
</protein>
<dbReference type="AlphaFoldDB" id="A0A0P6W9J6"/>
<feature type="domain" description="AMP-dependent synthetase/ligase" evidence="1">
    <location>
        <begin position="37"/>
        <end position="196"/>
    </location>
</feature>
<evidence type="ECO:0000259" key="1">
    <source>
        <dbReference type="Pfam" id="PF00501"/>
    </source>
</evidence>